<reference evidence="1" key="1">
    <citation type="submission" date="2019-11" db="EMBL/GenBank/DDBJ databases">
        <title>Nori genome reveals adaptations in red seaweeds to the harsh intertidal environment.</title>
        <authorList>
            <person name="Wang D."/>
            <person name="Mao Y."/>
        </authorList>
    </citation>
    <scope>NUCLEOTIDE SEQUENCE</scope>
    <source>
        <tissue evidence="1">Gametophyte</tissue>
    </source>
</reference>
<proteinExistence type="predicted"/>
<evidence type="ECO:0000313" key="1">
    <source>
        <dbReference type="EMBL" id="KAK1865517.1"/>
    </source>
</evidence>
<name>A0ACC3C5T8_PYRYE</name>
<dbReference type="EMBL" id="CM020619">
    <property type="protein sequence ID" value="KAK1865517.1"/>
    <property type="molecule type" value="Genomic_DNA"/>
</dbReference>
<protein>
    <submittedName>
        <fullName evidence="1">Uncharacterized protein</fullName>
    </submittedName>
</protein>
<comment type="caution">
    <text evidence="1">The sequence shown here is derived from an EMBL/GenBank/DDBJ whole genome shotgun (WGS) entry which is preliminary data.</text>
</comment>
<sequence>MVHAVKGFRRGRAAAAAIAAISLTPFPAGSPPVHRTADRDEPLACAARQDTAPVASPRGLDSVSPSEADEPDVAVLPVEDVLSRLAPLQRRRLYGLVDVAEHVEIDTHAERAKLKLDVDHLTKRAKDLLPSPLWPLFHHKALLYRSVKTRFAELRNLLRSNPTRASLKSAELDREQVRHAVRSFYNFQDDFRGFGSVVGFPGMGKTYLMRLLLDSQAAPKPVAPEDAEGTYAKIMSWWMSLPVFDISFNGITPASTDDLLLA</sequence>
<organism evidence="1 2">
    <name type="scientific">Pyropia yezoensis</name>
    <name type="common">Susabi-nori</name>
    <name type="synonym">Porphyra yezoensis</name>
    <dbReference type="NCBI Taxonomy" id="2788"/>
    <lineage>
        <taxon>Eukaryota</taxon>
        <taxon>Rhodophyta</taxon>
        <taxon>Bangiophyceae</taxon>
        <taxon>Bangiales</taxon>
        <taxon>Bangiaceae</taxon>
        <taxon>Pyropia</taxon>
    </lineage>
</organism>
<accession>A0ACC3C5T8</accession>
<dbReference type="Proteomes" id="UP000798662">
    <property type="component" value="Chromosome 2"/>
</dbReference>
<keyword evidence="2" id="KW-1185">Reference proteome</keyword>
<evidence type="ECO:0000313" key="2">
    <source>
        <dbReference type="Proteomes" id="UP000798662"/>
    </source>
</evidence>
<gene>
    <name evidence="1" type="ORF">I4F81_008048</name>
</gene>